<gene>
    <name evidence="14" type="ORF">Dbus_chr3Lg1633</name>
</gene>
<keyword evidence="7" id="KW-0735">Signal-anchor</keyword>
<evidence type="ECO:0000256" key="6">
    <source>
        <dbReference type="ARBA" id="ARBA00022692"/>
    </source>
</evidence>
<keyword evidence="6 11" id="KW-0812">Transmembrane</keyword>
<evidence type="ECO:0000259" key="12">
    <source>
        <dbReference type="Pfam" id="PF00852"/>
    </source>
</evidence>
<dbReference type="InterPro" id="IPR031481">
    <property type="entry name" value="Glyco_tran_10_N"/>
</dbReference>
<sequence>MTRLDSQSSISLEVNSELLWWTQDMSWRYDEIRHCGLKICRVTNNRYRFRHSQMVLFYGSNLKLYDFPMPRYDNQLWALLHEESPRNVPFVPHDDFLQHFNFTSTFSRYSSIPLTTQYLPQASDLTRSDIHMGLSSKNVYQHDMSLAPVVFLQTDCNTISGREDYVRELMKHIPVDSYGGCLHNRDLPESMQNDYLNHLYSPTILHFLARYKFMIAIENGVCEDYITEKFWRPLIIGVIPIYFGSTSIRDWQPNNDSAIFIEDFPNAGALAAYLQQLELNETAYNAYLHHKIDLVKGIQNQRLIHELKTRSYQFQEDRTNDENSLFRKFECAMCKRTKLPLQQASKRHYNCSFPPVHVPLKNHKEPKFAADWRSMMGVGRCQAKLLDAFWRTNLNYTKNEFESRLNDMLDKRLCN</sequence>
<keyword evidence="9" id="KW-0472">Membrane</keyword>
<reference evidence="14 15" key="1">
    <citation type="submission" date="2015-08" db="EMBL/GenBank/DDBJ databases">
        <title>Ancestral chromatin configuration constrains chromatin evolution on differentiating sex chromosomes in Drosophila.</title>
        <authorList>
            <person name="Zhou Q."/>
            <person name="Bachtrog D."/>
        </authorList>
    </citation>
    <scope>NUCLEOTIDE SEQUENCE [LARGE SCALE GENOMIC DNA]</scope>
    <source>
        <tissue evidence="14">Whole larvae</tissue>
    </source>
</reference>
<keyword evidence="11" id="KW-0333">Golgi apparatus</keyword>
<dbReference type="EC" id="2.4.1.-" evidence="11"/>
<keyword evidence="8" id="KW-1133">Transmembrane helix</keyword>
<accession>A0A0M4EQE1</accession>
<evidence type="ECO:0000313" key="15">
    <source>
        <dbReference type="Proteomes" id="UP000494163"/>
    </source>
</evidence>
<dbReference type="EMBL" id="CP012525">
    <property type="protein sequence ID" value="ALC44467.1"/>
    <property type="molecule type" value="Genomic_DNA"/>
</dbReference>
<dbReference type="AlphaFoldDB" id="A0A0M4EQE1"/>
<keyword evidence="15" id="KW-1185">Reference proteome</keyword>
<dbReference type="Proteomes" id="UP000494163">
    <property type="component" value="Chromosome 3L"/>
</dbReference>
<dbReference type="UniPathway" id="UPA00378"/>
<comment type="similarity">
    <text evidence="3 11">Belongs to the glycosyltransferase 10 family.</text>
</comment>
<feature type="domain" description="Fucosyltransferase C-terminal" evidence="12">
    <location>
        <begin position="149"/>
        <end position="293"/>
    </location>
</feature>
<evidence type="ECO:0000259" key="13">
    <source>
        <dbReference type="Pfam" id="PF17039"/>
    </source>
</evidence>
<evidence type="ECO:0000256" key="11">
    <source>
        <dbReference type="RuleBase" id="RU003832"/>
    </source>
</evidence>
<organism evidence="14 15">
    <name type="scientific">Drosophila busckii</name>
    <name type="common">Fruit fly</name>
    <dbReference type="NCBI Taxonomy" id="30019"/>
    <lineage>
        <taxon>Eukaryota</taxon>
        <taxon>Metazoa</taxon>
        <taxon>Ecdysozoa</taxon>
        <taxon>Arthropoda</taxon>
        <taxon>Hexapoda</taxon>
        <taxon>Insecta</taxon>
        <taxon>Pterygota</taxon>
        <taxon>Neoptera</taxon>
        <taxon>Endopterygota</taxon>
        <taxon>Diptera</taxon>
        <taxon>Brachycera</taxon>
        <taxon>Muscomorpha</taxon>
        <taxon>Ephydroidea</taxon>
        <taxon>Drosophilidae</taxon>
        <taxon>Drosophila</taxon>
    </lineage>
</organism>
<feature type="domain" description="Fucosyltransferase N-terminal" evidence="13">
    <location>
        <begin position="18"/>
        <end position="114"/>
    </location>
</feature>
<dbReference type="InterPro" id="IPR001503">
    <property type="entry name" value="Glyco_trans_10"/>
</dbReference>
<evidence type="ECO:0000256" key="10">
    <source>
        <dbReference type="ARBA" id="ARBA00023180"/>
    </source>
</evidence>
<dbReference type="Gene3D" id="3.40.50.11660">
    <property type="entry name" value="Glycosyl transferase family 10, C-terminal domain"/>
    <property type="match status" value="1"/>
</dbReference>
<name>A0A0M4EQE1_DROBS</name>
<dbReference type="OMA" id="HYMKELM"/>
<evidence type="ECO:0000256" key="5">
    <source>
        <dbReference type="ARBA" id="ARBA00022679"/>
    </source>
</evidence>
<keyword evidence="4 11" id="KW-0328">Glycosyltransferase</keyword>
<keyword evidence="5 11" id="KW-0808">Transferase</keyword>
<dbReference type="SUPFAM" id="SSF53756">
    <property type="entry name" value="UDP-Glycosyltransferase/glycogen phosphorylase"/>
    <property type="match status" value="1"/>
</dbReference>
<evidence type="ECO:0000256" key="8">
    <source>
        <dbReference type="ARBA" id="ARBA00022989"/>
    </source>
</evidence>
<dbReference type="InterPro" id="IPR055270">
    <property type="entry name" value="Glyco_tran_10_C"/>
</dbReference>
<evidence type="ECO:0000256" key="3">
    <source>
        <dbReference type="ARBA" id="ARBA00008919"/>
    </source>
</evidence>
<comment type="pathway">
    <text evidence="2">Protein modification; protein glycosylation.</text>
</comment>
<evidence type="ECO:0000256" key="4">
    <source>
        <dbReference type="ARBA" id="ARBA00022676"/>
    </source>
</evidence>
<dbReference type="Pfam" id="PF00852">
    <property type="entry name" value="Glyco_transf_10"/>
    <property type="match status" value="1"/>
</dbReference>
<evidence type="ECO:0000313" key="14">
    <source>
        <dbReference type="EMBL" id="ALC44467.1"/>
    </source>
</evidence>
<evidence type="ECO:0000256" key="7">
    <source>
        <dbReference type="ARBA" id="ARBA00022968"/>
    </source>
</evidence>
<evidence type="ECO:0000256" key="9">
    <source>
        <dbReference type="ARBA" id="ARBA00023136"/>
    </source>
</evidence>
<comment type="subcellular location">
    <subcellularLocation>
        <location evidence="1 11">Golgi apparatus</location>
        <location evidence="1 11">Golgi stack membrane</location>
        <topology evidence="1 11">Single-pass type II membrane protein</topology>
    </subcellularLocation>
</comment>
<dbReference type="STRING" id="30019.A0A0M4EQE1"/>
<dbReference type="GO" id="GO:0046920">
    <property type="term" value="F:alpha-(1-&gt;3)-fucosyltransferase activity"/>
    <property type="evidence" value="ECO:0007669"/>
    <property type="project" value="TreeGrafter"/>
</dbReference>
<dbReference type="PANTHER" id="PTHR11929:SF194">
    <property type="entry name" value="ALPHA-(1,3)-FUCOSYLTRANSFERASE 10"/>
    <property type="match status" value="1"/>
</dbReference>
<dbReference type="PANTHER" id="PTHR11929">
    <property type="entry name" value="ALPHA- 1,3 -FUCOSYLTRANSFERASE"/>
    <property type="match status" value="1"/>
</dbReference>
<dbReference type="Pfam" id="PF17039">
    <property type="entry name" value="Glyco_tran_10_N"/>
    <property type="match status" value="1"/>
</dbReference>
<evidence type="ECO:0000256" key="2">
    <source>
        <dbReference type="ARBA" id="ARBA00004922"/>
    </source>
</evidence>
<dbReference type="GO" id="GO:0032580">
    <property type="term" value="C:Golgi cisterna membrane"/>
    <property type="evidence" value="ECO:0007669"/>
    <property type="project" value="UniProtKB-SubCell"/>
</dbReference>
<dbReference type="FunFam" id="3.40.50.11660:FF:000002">
    <property type="entry name" value="Alpha-(1,3)-fucosyltransferase"/>
    <property type="match status" value="1"/>
</dbReference>
<protein>
    <recommendedName>
        <fullName evidence="11">Fucosyltransferase</fullName>
        <ecNumber evidence="11">2.4.1.-</ecNumber>
    </recommendedName>
</protein>
<proteinExistence type="inferred from homology"/>
<evidence type="ECO:0000256" key="1">
    <source>
        <dbReference type="ARBA" id="ARBA00004447"/>
    </source>
</evidence>
<keyword evidence="10" id="KW-0325">Glycoprotein</keyword>
<dbReference type="OrthoDB" id="9993460at2759"/>
<dbReference type="InterPro" id="IPR038577">
    <property type="entry name" value="GT10-like_C_sf"/>
</dbReference>